<feature type="transmembrane region" description="Helical" evidence="7">
    <location>
        <begin position="344"/>
        <end position="362"/>
    </location>
</feature>
<reference evidence="9 10" key="1">
    <citation type="submission" date="2019-03" db="EMBL/GenBank/DDBJ databases">
        <title>This is whole genome sequence of Paenibacillus sp MS74 strain.</title>
        <authorList>
            <person name="Trinh H.N."/>
        </authorList>
    </citation>
    <scope>NUCLEOTIDE SEQUENCE [LARGE SCALE GENOMIC DNA]</scope>
    <source>
        <strain evidence="9 10">MS74</strain>
    </source>
</reference>
<feature type="transmembrane region" description="Helical" evidence="7">
    <location>
        <begin position="206"/>
        <end position="223"/>
    </location>
</feature>
<dbReference type="Pfam" id="PF01757">
    <property type="entry name" value="Acyl_transf_3"/>
    <property type="match status" value="1"/>
</dbReference>
<dbReference type="GO" id="GO:0009246">
    <property type="term" value="P:enterobacterial common antigen biosynthetic process"/>
    <property type="evidence" value="ECO:0007669"/>
    <property type="project" value="TreeGrafter"/>
</dbReference>
<evidence type="ECO:0000256" key="2">
    <source>
        <dbReference type="ARBA" id="ARBA00007400"/>
    </source>
</evidence>
<evidence type="ECO:0000313" key="10">
    <source>
        <dbReference type="Proteomes" id="UP000295636"/>
    </source>
</evidence>
<accession>A0A4R5KLZ9</accession>
<proteinExistence type="inferred from homology"/>
<feature type="transmembrane region" description="Helical" evidence="7">
    <location>
        <begin position="128"/>
        <end position="149"/>
    </location>
</feature>
<feature type="transmembrane region" description="Helical" evidence="7">
    <location>
        <begin position="306"/>
        <end position="324"/>
    </location>
</feature>
<keyword evidence="3" id="KW-1003">Cell membrane</keyword>
<evidence type="ECO:0000256" key="3">
    <source>
        <dbReference type="ARBA" id="ARBA00022475"/>
    </source>
</evidence>
<sequence length="382" mass="42659">MAKRAKIEEIQYLRGFAFLAVVLQHAIGHYAYLPEAGLQDGVLLGILLIASKFAVPLFIFITGLVLFYNYRDPVSYGSFLRKRCKDIVLPYAVWTVVYGLLFGGDHGTAWAWIKQFVLDLFTGKASYHLWYVVMVIQLYIVFPWLQPLLLRIHKSLKSWQLTAWFIVLAAFYVWLTGQVSVIGSAAEKLQLPVLTPFFTEYADRNALYFYLYFLMGAAAGLNLESWKTKIMSWKACWLGLFTIVSGILLYQMAASFRTDAGIVIQFNNTLLVQPFMALFLSLSVVAMCIVSVVFERSAGPRMKRMLTVLGHYSYSAYLAHALLLNPATLAADWALPGWNATLKTLAAFAVCTLLSVGLAVLLGKFSLGRLLSGIPAPRKSAA</sequence>
<evidence type="ECO:0000256" key="7">
    <source>
        <dbReference type="SAM" id="Phobius"/>
    </source>
</evidence>
<feature type="transmembrane region" description="Helical" evidence="7">
    <location>
        <begin position="274"/>
        <end position="294"/>
    </location>
</feature>
<keyword evidence="9" id="KW-0808">Transferase</keyword>
<keyword evidence="9" id="KW-0012">Acyltransferase</keyword>
<evidence type="ECO:0000256" key="4">
    <source>
        <dbReference type="ARBA" id="ARBA00022692"/>
    </source>
</evidence>
<keyword evidence="10" id="KW-1185">Reference proteome</keyword>
<dbReference type="GO" id="GO:0016413">
    <property type="term" value="F:O-acetyltransferase activity"/>
    <property type="evidence" value="ECO:0007669"/>
    <property type="project" value="TreeGrafter"/>
</dbReference>
<evidence type="ECO:0000256" key="6">
    <source>
        <dbReference type="ARBA" id="ARBA00023136"/>
    </source>
</evidence>
<keyword evidence="6 7" id="KW-0472">Membrane</keyword>
<name>A0A4R5KLZ9_9BACL</name>
<organism evidence="9 10">
    <name type="scientific">Paenibacillus piri</name>
    <dbReference type="NCBI Taxonomy" id="2547395"/>
    <lineage>
        <taxon>Bacteria</taxon>
        <taxon>Bacillati</taxon>
        <taxon>Bacillota</taxon>
        <taxon>Bacilli</taxon>
        <taxon>Bacillales</taxon>
        <taxon>Paenibacillaceae</taxon>
        <taxon>Paenibacillus</taxon>
    </lineage>
</organism>
<dbReference type="GO" id="GO:0005886">
    <property type="term" value="C:plasma membrane"/>
    <property type="evidence" value="ECO:0007669"/>
    <property type="project" value="UniProtKB-SubCell"/>
</dbReference>
<feature type="transmembrane region" description="Helical" evidence="7">
    <location>
        <begin position="12"/>
        <end position="32"/>
    </location>
</feature>
<evidence type="ECO:0000313" key="9">
    <source>
        <dbReference type="EMBL" id="TDF96611.1"/>
    </source>
</evidence>
<feature type="transmembrane region" description="Helical" evidence="7">
    <location>
        <begin position="91"/>
        <end position="113"/>
    </location>
</feature>
<feature type="domain" description="Acyltransferase 3" evidence="8">
    <location>
        <begin position="8"/>
        <end position="358"/>
    </location>
</feature>
<dbReference type="Proteomes" id="UP000295636">
    <property type="component" value="Unassembled WGS sequence"/>
</dbReference>
<evidence type="ECO:0000256" key="5">
    <source>
        <dbReference type="ARBA" id="ARBA00022989"/>
    </source>
</evidence>
<feature type="transmembrane region" description="Helical" evidence="7">
    <location>
        <begin position="235"/>
        <end position="254"/>
    </location>
</feature>
<dbReference type="PANTHER" id="PTHR40074:SF2">
    <property type="entry name" value="O-ACETYLTRANSFERASE WECH"/>
    <property type="match status" value="1"/>
</dbReference>
<comment type="subcellular location">
    <subcellularLocation>
        <location evidence="1">Cell membrane</location>
        <topology evidence="1">Multi-pass membrane protein</topology>
    </subcellularLocation>
</comment>
<dbReference type="AlphaFoldDB" id="A0A4R5KLZ9"/>
<evidence type="ECO:0000256" key="1">
    <source>
        <dbReference type="ARBA" id="ARBA00004651"/>
    </source>
</evidence>
<feature type="transmembrane region" description="Helical" evidence="7">
    <location>
        <begin position="161"/>
        <end position="186"/>
    </location>
</feature>
<evidence type="ECO:0000259" key="8">
    <source>
        <dbReference type="Pfam" id="PF01757"/>
    </source>
</evidence>
<dbReference type="OrthoDB" id="569695at2"/>
<keyword evidence="5 7" id="KW-1133">Transmembrane helix</keyword>
<feature type="transmembrane region" description="Helical" evidence="7">
    <location>
        <begin position="44"/>
        <end position="70"/>
    </location>
</feature>
<comment type="caution">
    <text evidence="9">The sequence shown here is derived from an EMBL/GenBank/DDBJ whole genome shotgun (WGS) entry which is preliminary data.</text>
</comment>
<dbReference type="InterPro" id="IPR002656">
    <property type="entry name" value="Acyl_transf_3_dom"/>
</dbReference>
<gene>
    <name evidence="9" type="ORF">E1757_16070</name>
</gene>
<dbReference type="EMBL" id="SMRT01000007">
    <property type="protein sequence ID" value="TDF96611.1"/>
    <property type="molecule type" value="Genomic_DNA"/>
</dbReference>
<protein>
    <submittedName>
        <fullName evidence="9">Acyltransferase</fullName>
    </submittedName>
</protein>
<keyword evidence="4 7" id="KW-0812">Transmembrane</keyword>
<dbReference type="RefSeq" id="WP_133229867.1">
    <property type="nucleotide sequence ID" value="NZ_SMRT01000007.1"/>
</dbReference>
<comment type="similarity">
    <text evidence="2">Belongs to the acyltransferase 3 family.</text>
</comment>
<dbReference type="PANTHER" id="PTHR40074">
    <property type="entry name" value="O-ACETYLTRANSFERASE WECH"/>
    <property type="match status" value="1"/>
</dbReference>